<organism evidence="1 2">
    <name type="scientific">Desulfosarcina alkanivorans</name>
    <dbReference type="NCBI Taxonomy" id="571177"/>
    <lineage>
        <taxon>Bacteria</taxon>
        <taxon>Pseudomonadati</taxon>
        <taxon>Thermodesulfobacteriota</taxon>
        <taxon>Desulfobacteria</taxon>
        <taxon>Desulfobacterales</taxon>
        <taxon>Desulfosarcinaceae</taxon>
        <taxon>Desulfosarcina</taxon>
    </lineage>
</organism>
<sequence>MTQDPFGNLGDWGPVLELIEELADNGRLAECQPGLIRILRYKGNWRLREEVLKRIGEIQTPSEALISQALSIIADDNIYYDARILASDALIQWLKNTQGGFNGEVSTRAQKIARKLVMTPQPPFFDTAIKKLYSVTARQGSREN</sequence>
<name>A0A5K7YY16_9BACT</name>
<gene>
    <name evidence="1" type="ORF">DSCA_51240</name>
</gene>
<keyword evidence="2" id="KW-1185">Reference proteome</keyword>
<accession>A0A5K7YY16</accession>
<reference evidence="1 2" key="1">
    <citation type="submission" date="2019-11" db="EMBL/GenBank/DDBJ databases">
        <title>Comparative genomics of hydrocarbon-degrading Desulfosarcina strains.</title>
        <authorList>
            <person name="Watanabe M."/>
            <person name="Kojima H."/>
            <person name="Fukui M."/>
        </authorList>
    </citation>
    <scope>NUCLEOTIDE SEQUENCE [LARGE SCALE GENOMIC DNA]</scope>
    <source>
        <strain evidence="1 2">PL12</strain>
    </source>
</reference>
<dbReference type="EMBL" id="AP021874">
    <property type="protein sequence ID" value="BBO71194.1"/>
    <property type="molecule type" value="Genomic_DNA"/>
</dbReference>
<evidence type="ECO:0008006" key="3">
    <source>
        <dbReference type="Google" id="ProtNLM"/>
    </source>
</evidence>
<dbReference type="AlphaFoldDB" id="A0A5K7YY16"/>
<proteinExistence type="predicted"/>
<dbReference type="KEGG" id="dalk:DSCA_51240"/>
<evidence type="ECO:0000313" key="2">
    <source>
        <dbReference type="Proteomes" id="UP000427906"/>
    </source>
</evidence>
<dbReference type="Proteomes" id="UP000427906">
    <property type="component" value="Chromosome"/>
</dbReference>
<dbReference type="RefSeq" id="WP_155319065.1">
    <property type="nucleotide sequence ID" value="NZ_AP021874.1"/>
</dbReference>
<evidence type="ECO:0000313" key="1">
    <source>
        <dbReference type="EMBL" id="BBO71194.1"/>
    </source>
</evidence>
<dbReference type="OrthoDB" id="5420003at2"/>
<protein>
    <recommendedName>
        <fullName evidence="3">HEAT repeat domain-containing protein</fullName>
    </recommendedName>
</protein>